<evidence type="ECO:0000313" key="2">
    <source>
        <dbReference type="Proteomes" id="UP001202289"/>
    </source>
</evidence>
<proteinExistence type="predicted"/>
<accession>A0ACC6A9H5</accession>
<protein>
    <submittedName>
        <fullName evidence="1">Uncharacterized protein</fullName>
    </submittedName>
</protein>
<keyword evidence="2" id="KW-1185">Reference proteome</keyword>
<reference evidence="1" key="1">
    <citation type="submission" date="2022-05" db="EMBL/GenBank/DDBJ databases">
        <title>Comparative Genomics of Spacecraft Associated Microbes.</title>
        <authorList>
            <person name="Tran M.T."/>
            <person name="Wright A."/>
            <person name="Seuylemezian A."/>
            <person name="Eisen J."/>
            <person name="Coil D."/>
        </authorList>
    </citation>
    <scope>NUCLEOTIDE SEQUENCE</scope>
    <source>
        <strain evidence="1">FAIRING 10M-2.2</strain>
    </source>
</reference>
<dbReference type="EMBL" id="JAMBOP010000025">
    <property type="protein sequence ID" value="MCM3737561.1"/>
    <property type="molecule type" value="Genomic_DNA"/>
</dbReference>
<comment type="caution">
    <text evidence="1">The sequence shown here is derived from an EMBL/GenBank/DDBJ whole genome shotgun (WGS) entry which is preliminary data.</text>
</comment>
<dbReference type="Proteomes" id="UP001202289">
    <property type="component" value="Unassembled WGS sequence"/>
</dbReference>
<organism evidence="1 2">
    <name type="scientific">Bacillus cytotoxicus</name>
    <dbReference type="NCBI Taxonomy" id="580165"/>
    <lineage>
        <taxon>Bacteria</taxon>
        <taxon>Bacillati</taxon>
        <taxon>Bacillota</taxon>
        <taxon>Bacilli</taxon>
        <taxon>Bacillales</taxon>
        <taxon>Bacillaceae</taxon>
        <taxon>Bacillus</taxon>
        <taxon>Bacillus cereus group</taxon>
    </lineage>
</organism>
<sequence>MQFKYELSGHGWAEGFIEVDSKKISFSPGYVTDAFGDLLRGLTDLLNGEERVVTFLWEEEPIGLNWRLKLQGSMKLSLTITEYEDTLDYIEGEEGVIIVDTTCDFLDFVKMIIKEADQLLFRHGIVGYHKMWSEHEFPLSSYLQLKYALTGEEQSKDCEKNEFKKELQFLTRNFS</sequence>
<name>A0ACC6A9H5_9BACI</name>
<evidence type="ECO:0000313" key="1">
    <source>
        <dbReference type="EMBL" id="MCM3737561.1"/>
    </source>
</evidence>
<gene>
    <name evidence="1" type="ORF">M3215_17600</name>
</gene>